<protein>
    <submittedName>
        <fullName evidence="1">Uncharacterized protein</fullName>
    </submittedName>
</protein>
<keyword evidence="2" id="KW-1185">Reference proteome</keyword>
<comment type="caution">
    <text evidence="1">The sequence shown here is derived from an EMBL/GenBank/DDBJ whole genome shotgun (WGS) entry which is preliminary data.</text>
</comment>
<dbReference type="EMBL" id="JACVVK020000269">
    <property type="protein sequence ID" value="KAK7481027.1"/>
    <property type="molecule type" value="Genomic_DNA"/>
</dbReference>
<accession>A0ABD0K0Z5</accession>
<name>A0ABD0K0Z5_9CAEN</name>
<reference evidence="1 2" key="1">
    <citation type="journal article" date="2023" name="Sci. Data">
        <title>Genome assembly of the Korean intertidal mud-creeper Batillaria attramentaria.</title>
        <authorList>
            <person name="Patra A.K."/>
            <person name="Ho P.T."/>
            <person name="Jun S."/>
            <person name="Lee S.J."/>
            <person name="Kim Y."/>
            <person name="Won Y.J."/>
        </authorList>
    </citation>
    <scope>NUCLEOTIDE SEQUENCE [LARGE SCALE GENOMIC DNA]</scope>
    <source>
        <strain evidence="1">Wonlab-2016</strain>
    </source>
</reference>
<dbReference type="Proteomes" id="UP001519460">
    <property type="component" value="Unassembled WGS sequence"/>
</dbReference>
<evidence type="ECO:0000313" key="1">
    <source>
        <dbReference type="EMBL" id="KAK7481027.1"/>
    </source>
</evidence>
<sequence>MAFNPYALLHADTPCVVPVYKVWVSSASCIFLSDLWVHAIKGQYVTSIHFTLPPRGSSPHAKLGQSLTLVNFRVDGFVICRFQRATPVIRVFSFLFTTNQGYWTTQHRKPGSAGGKCTTVNFF</sequence>
<evidence type="ECO:0000313" key="2">
    <source>
        <dbReference type="Proteomes" id="UP001519460"/>
    </source>
</evidence>
<proteinExistence type="predicted"/>
<gene>
    <name evidence="1" type="ORF">BaRGS_00027746</name>
</gene>
<dbReference type="AlphaFoldDB" id="A0ABD0K0Z5"/>
<organism evidence="1 2">
    <name type="scientific">Batillaria attramentaria</name>
    <dbReference type="NCBI Taxonomy" id="370345"/>
    <lineage>
        <taxon>Eukaryota</taxon>
        <taxon>Metazoa</taxon>
        <taxon>Spiralia</taxon>
        <taxon>Lophotrochozoa</taxon>
        <taxon>Mollusca</taxon>
        <taxon>Gastropoda</taxon>
        <taxon>Caenogastropoda</taxon>
        <taxon>Sorbeoconcha</taxon>
        <taxon>Cerithioidea</taxon>
        <taxon>Batillariidae</taxon>
        <taxon>Batillaria</taxon>
    </lineage>
</organism>